<evidence type="ECO:0000313" key="11">
    <source>
        <dbReference type="Proteomes" id="UP000198510"/>
    </source>
</evidence>
<feature type="transmembrane region" description="Helical" evidence="7">
    <location>
        <begin position="382"/>
        <end position="405"/>
    </location>
</feature>
<feature type="transmembrane region" description="Helical" evidence="7">
    <location>
        <begin position="764"/>
        <end position="784"/>
    </location>
</feature>
<keyword evidence="4 7" id="KW-1133">Transmembrane helix</keyword>
<reference evidence="10 11" key="1">
    <citation type="submission" date="2016-10" db="EMBL/GenBank/DDBJ databases">
        <authorList>
            <person name="de Groot N.N."/>
        </authorList>
    </citation>
    <scope>NUCLEOTIDE SEQUENCE [LARGE SCALE GENOMIC DNA]</scope>
    <source>
        <strain evidence="10 11">DSM 25186</strain>
    </source>
</reference>
<dbReference type="EMBL" id="FNFO01000001">
    <property type="protein sequence ID" value="SDJ92857.1"/>
    <property type="molecule type" value="Genomic_DNA"/>
</dbReference>
<dbReference type="AlphaFoldDB" id="A0A1G8XQV9"/>
<accession>A0A1G8XQV9</accession>
<dbReference type="RefSeq" id="WP_089678484.1">
    <property type="nucleotide sequence ID" value="NZ_FNFO01000001.1"/>
</dbReference>
<dbReference type="GO" id="GO:0005886">
    <property type="term" value="C:plasma membrane"/>
    <property type="evidence" value="ECO:0007669"/>
    <property type="project" value="UniProtKB-SubCell"/>
</dbReference>
<evidence type="ECO:0000256" key="4">
    <source>
        <dbReference type="ARBA" id="ARBA00022989"/>
    </source>
</evidence>
<dbReference type="Pfam" id="PF02687">
    <property type="entry name" value="FtsX"/>
    <property type="match status" value="2"/>
</dbReference>
<dbReference type="Pfam" id="PF12704">
    <property type="entry name" value="MacB_PCD"/>
    <property type="match status" value="1"/>
</dbReference>
<evidence type="ECO:0000256" key="5">
    <source>
        <dbReference type="ARBA" id="ARBA00023136"/>
    </source>
</evidence>
<feature type="domain" description="MacB-like periplasmic core" evidence="9">
    <location>
        <begin position="20"/>
        <end position="241"/>
    </location>
</feature>
<dbReference type="OrthoDB" id="8740261at2"/>
<comment type="similarity">
    <text evidence="6">Belongs to the ABC-4 integral membrane protein family.</text>
</comment>
<evidence type="ECO:0000259" key="9">
    <source>
        <dbReference type="Pfam" id="PF12704"/>
    </source>
</evidence>
<gene>
    <name evidence="10" type="ORF">SAMN05421823_101447</name>
</gene>
<evidence type="ECO:0000256" key="6">
    <source>
        <dbReference type="ARBA" id="ARBA00038076"/>
    </source>
</evidence>
<comment type="subcellular location">
    <subcellularLocation>
        <location evidence="1">Cell membrane</location>
        <topology evidence="1">Multi-pass membrane protein</topology>
    </subcellularLocation>
</comment>
<proteinExistence type="inferred from homology"/>
<name>A0A1G8XQV9_9BACT</name>
<dbReference type="InterPro" id="IPR003838">
    <property type="entry name" value="ABC3_permease_C"/>
</dbReference>
<protein>
    <submittedName>
        <fullName evidence="10">Putative ABC transport system permease protein</fullName>
    </submittedName>
</protein>
<dbReference type="PANTHER" id="PTHR30572:SF4">
    <property type="entry name" value="ABC TRANSPORTER PERMEASE YTRF"/>
    <property type="match status" value="1"/>
</dbReference>
<organism evidence="10 11">
    <name type="scientific">Catalinimonas alkaloidigena</name>
    <dbReference type="NCBI Taxonomy" id="1075417"/>
    <lineage>
        <taxon>Bacteria</taxon>
        <taxon>Pseudomonadati</taxon>
        <taxon>Bacteroidota</taxon>
        <taxon>Cytophagia</taxon>
        <taxon>Cytophagales</taxon>
        <taxon>Catalimonadaceae</taxon>
        <taxon>Catalinimonas</taxon>
    </lineage>
</organism>
<keyword evidence="5 7" id="KW-0472">Membrane</keyword>
<dbReference type="STRING" id="1075417.SAMN05421823_101447"/>
<dbReference type="Proteomes" id="UP000198510">
    <property type="component" value="Unassembled WGS sequence"/>
</dbReference>
<feature type="domain" description="ABC3 transporter permease C-terminal" evidence="8">
    <location>
        <begin position="681"/>
        <end position="784"/>
    </location>
</feature>
<feature type="transmembrane region" description="Helical" evidence="7">
    <location>
        <begin position="678"/>
        <end position="702"/>
    </location>
</feature>
<feature type="transmembrane region" description="Helical" evidence="7">
    <location>
        <begin position="334"/>
        <end position="362"/>
    </location>
</feature>
<dbReference type="InterPro" id="IPR025857">
    <property type="entry name" value="MacB_PCD"/>
</dbReference>
<feature type="domain" description="ABC3 transporter permease C-terminal" evidence="8">
    <location>
        <begin position="292"/>
        <end position="406"/>
    </location>
</feature>
<feature type="transmembrane region" description="Helical" evidence="7">
    <location>
        <begin position="285"/>
        <end position="313"/>
    </location>
</feature>
<feature type="transmembrane region" description="Helical" evidence="7">
    <location>
        <begin position="730"/>
        <end position="749"/>
    </location>
</feature>
<feature type="transmembrane region" description="Helical" evidence="7">
    <location>
        <begin position="21"/>
        <end position="41"/>
    </location>
</feature>
<evidence type="ECO:0000313" key="10">
    <source>
        <dbReference type="EMBL" id="SDJ92857.1"/>
    </source>
</evidence>
<evidence type="ECO:0000259" key="8">
    <source>
        <dbReference type="Pfam" id="PF02687"/>
    </source>
</evidence>
<dbReference type="InterPro" id="IPR050250">
    <property type="entry name" value="Macrolide_Exporter_MacB"/>
</dbReference>
<keyword evidence="11" id="KW-1185">Reference proteome</keyword>
<keyword evidence="3 7" id="KW-0812">Transmembrane</keyword>
<evidence type="ECO:0000256" key="3">
    <source>
        <dbReference type="ARBA" id="ARBA00022692"/>
    </source>
</evidence>
<sequence>MFYNYWQIILRQCLKHRAYTLINVVGLTAGLVTCLLAFLYAHHEYSYDRFHQHHERTYRIISHYRSQWYPVLGFPGYADADAAQQQEKLDYLRALPDIEKVAQFAVTGDQENFITTREKTFAQKHILFTNTGPAFLDLFTWTFLEGDPTSAFAQPNSAILTETAARRHFGETYAEAALGHTIRLDSIDYRITGIIADVPDVSHVGFEMALNPARIPAWGAYTYVRSRPEVTPARLATEITAALHRQNPARVDDPLVKGEQVQRLADIHLRSNVLYELKPPGDVRYFYLFAWMGAVILLITLISYVNLSVAVYHGRHKEVGLRKVLGARPWELRVQFLCEALFFALLSWLLALGVIDALLPAFNRLMNLELINLYVRDWRFVLAPLALVVLIAGLAGLYPALLLAGQHIVGLFRPKQHPKRNARLRRVLVISQFTLIISLLGVTYIINDQLRYVQRKNLGFVREGIVQIPLEDVDVYQRLKQRLVQEPDIHQVGSGLLPGSATFNHIDYVPEGFQVVMDDAHTLYMDVAYWQVLGMDSAALSAALHPGAPEQLFYINETAARQFGWDAHSAVGKTIVLEPSWENGALGEGIPKTVAGVLPDIHFFSLRQKVGPLFYEVAQEPRWVEQMVVRFDATQTSQVLSLLEREYQALVKEAPFSYEFLTERLDQLYAQERDISRLTLVISGIAMALALLGLLGLVAYLAQTRTKEIGVRKVLGASIGQVLLLLNREFIVGVAVATLLAAPVAYLLAQQWLLDFAYRVDIKVSILLVIGLSISLLTSLVVSLRSLLVATANPVEALRDE</sequence>
<evidence type="ECO:0000256" key="7">
    <source>
        <dbReference type="SAM" id="Phobius"/>
    </source>
</evidence>
<evidence type="ECO:0000256" key="1">
    <source>
        <dbReference type="ARBA" id="ARBA00004651"/>
    </source>
</evidence>
<dbReference type="GO" id="GO:0022857">
    <property type="term" value="F:transmembrane transporter activity"/>
    <property type="evidence" value="ECO:0007669"/>
    <property type="project" value="TreeGrafter"/>
</dbReference>
<feature type="transmembrane region" description="Helical" evidence="7">
    <location>
        <begin position="426"/>
        <end position="446"/>
    </location>
</feature>
<dbReference type="PANTHER" id="PTHR30572">
    <property type="entry name" value="MEMBRANE COMPONENT OF TRANSPORTER-RELATED"/>
    <property type="match status" value="1"/>
</dbReference>
<evidence type="ECO:0000256" key="2">
    <source>
        <dbReference type="ARBA" id="ARBA00022475"/>
    </source>
</evidence>
<keyword evidence="2" id="KW-1003">Cell membrane</keyword>